<keyword evidence="1" id="KW-0732">Signal</keyword>
<dbReference type="RefSeq" id="WP_094624291.1">
    <property type="nucleotide sequence ID" value="NZ_NEFY01000003.1"/>
</dbReference>
<accession>A0A7Z1IMR0</accession>
<protein>
    <recommendedName>
        <fullName evidence="4">DUF4402 domain-containing protein</fullName>
    </recommendedName>
</protein>
<feature type="signal peptide" evidence="1">
    <location>
        <begin position="1"/>
        <end position="24"/>
    </location>
</feature>
<evidence type="ECO:0000313" key="3">
    <source>
        <dbReference type="Proteomes" id="UP000216984"/>
    </source>
</evidence>
<dbReference type="AlphaFoldDB" id="A0A7Z1IMR0"/>
<sequence length="200" mass="20962">MKIKHIALAITSAAALATTGSALATTGTATAEVTAMPPALAIEEIQPYQMQIERAPGATMPTGEFSLKMWSTNGIAVDPAETVQPGCLKITGDTSKPVLLGVTAYSSLTAPQGAEISFYGEPKFELATSTTDCASAIAGSFQQAGIGYVNTAATTGETGELYVAWRYYRPTSASSGFMQMSQWEEGTFTGTVDVQVDYEM</sequence>
<dbReference type="EMBL" id="NEFY01000003">
    <property type="protein sequence ID" value="OZC36746.1"/>
    <property type="molecule type" value="Genomic_DNA"/>
</dbReference>
<evidence type="ECO:0008006" key="4">
    <source>
        <dbReference type="Google" id="ProtNLM"/>
    </source>
</evidence>
<proteinExistence type="predicted"/>
<feature type="chain" id="PRO_5030630639" description="DUF4402 domain-containing protein" evidence="1">
    <location>
        <begin position="25"/>
        <end position="200"/>
    </location>
</feature>
<evidence type="ECO:0000313" key="2">
    <source>
        <dbReference type="EMBL" id="OZC36746.1"/>
    </source>
</evidence>
<keyword evidence="3" id="KW-1185">Reference proteome</keyword>
<organism evidence="2 3">
    <name type="scientific">Marinobacter vinifirmus</name>
    <dbReference type="NCBI Taxonomy" id="355591"/>
    <lineage>
        <taxon>Bacteria</taxon>
        <taxon>Pseudomonadati</taxon>
        <taxon>Pseudomonadota</taxon>
        <taxon>Gammaproteobacteria</taxon>
        <taxon>Pseudomonadales</taxon>
        <taxon>Marinobacteraceae</taxon>
        <taxon>Marinobacter</taxon>
    </lineage>
</organism>
<name>A0A7Z1IMR0_9GAMM</name>
<comment type="caution">
    <text evidence="2">The sequence shown here is derived from an EMBL/GenBank/DDBJ whole genome shotgun (WGS) entry which is preliminary data.</text>
</comment>
<dbReference type="Proteomes" id="UP000216984">
    <property type="component" value="Unassembled WGS sequence"/>
</dbReference>
<evidence type="ECO:0000256" key="1">
    <source>
        <dbReference type="SAM" id="SignalP"/>
    </source>
</evidence>
<gene>
    <name evidence="2" type="ORF">B9Q17_08160</name>
</gene>
<reference evidence="2 3" key="1">
    <citation type="submission" date="2017-06" db="EMBL/GenBank/DDBJ databases">
        <title>Draft genome sequence of the halophilic bacterium Marinobacter vinifirmus FB1.</title>
        <authorList>
            <person name="Stepanov V.G."/>
            <person name="Roberts D.J."/>
            <person name="Fox G.E."/>
        </authorList>
    </citation>
    <scope>NUCLEOTIDE SEQUENCE [LARGE SCALE GENOMIC DNA]</scope>
    <source>
        <strain evidence="2 3">FB1</strain>
    </source>
</reference>